<protein>
    <submittedName>
        <fullName evidence="6">DNA-binding transcriptional LysR family regulator</fullName>
    </submittedName>
</protein>
<dbReference type="RefSeq" id="WP_183335831.1">
    <property type="nucleotide sequence ID" value="NZ_JACHZG010000001.1"/>
</dbReference>
<evidence type="ECO:0000313" key="7">
    <source>
        <dbReference type="Proteomes" id="UP000565572"/>
    </source>
</evidence>
<reference evidence="6 7" key="1">
    <citation type="submission" date="2020-08" db="EMBL/GenBank/DDBJ databases">
        <title>Sequencing the genomes of 1000 actinobacteria strains.</title>
        <authorList>
            <person name="Klenk H.-P."/>
        </authorList>
    </citation>
    <scope>NUCLEOTIDE SEQUENCE [LARGE SCALE GENOMIC DNA]</scope>
    <source>
        <strain evidence="6 7">DSM 11053</strain>
    </source>
</reference>
<dbReference type="InterPro" id="IPR036390">
    <property type="entry name" value="WH_DNA-bd_sf"/>
</dbReference>
<dbReference type="GO" id="GO:0003700">
    <property type="term" value="F:DNA-binding transcription factor activity"/>
    <property type="evidence" value="ECO:0007669"/>
    <property type="project" value="InterPro"/>
</dbReference>
<dbReference type="PANTHER" id="PTHR30346">
    <property type="entry name" value="TRANSCRIPTIONAL DUAL REGULATOR HCAR-RELATED"/>
    <property type="match status" value="1"/>
</dbReference>
<sequence length="307" mass="33250">MALNLWRLRLLDVFERVGTVRGVAAELLLSPSTVSQQLALLEAETGAQVFERAGRSLRLTPTGRLLVERAREVRDRLDSIEAELLDVTRGVTGRLTLGGFASSVEPVLIETVRRLQRTHPGLVVEIREIEPHESTTALHQGVCDVLVTVDEHDGSLLTPTVAVVPLASDPLLVVVPEHHRVANLDVVPLAELAADRWALDLEGTYLGELVPRQCRLEGFEPMVAGRFSSYGVLLAHVAAGLSVAVLPELATTSRPGIALRPTVGLADRRIVAVVRRANTRRPAVVTMIETLRQVAAHPAGTRPQQGS</sequence>
<dbReference type="SUPFAM" id="SSF53850">
    <property type="entry name" value="Periplasmic binding protein-like II"/>
    <property type="match status" value="1"/>
</dbReference>
<dbReference type="InterPro" id="IPR036388">
    <property type="entry name" value="WH-like_DNA-bd_sf"/>
</dbReference>
<name>A0A7W5P562_9ACTN</name>
<evidence type="ECO:0000256" key="1">
    <source>
        <dbReference type="ARBA" id="ARBA00009437"/>
    </source>
</evidence>
<evidence type="ECO:0000259" key="5">
    <source>
        <dbReference type="PROSITE" id="PS50931"/>
    </source>
</evidence>
<dbReference type="InterPro" id="IPR000847">
    <property type="entry name" value="LysR_HTH_N"/>
</dbReference>
<comment type="similarity">
    <text evidence="1">Belongs to the LysR transcriptional regulatory family.</text>
</comment>
<feature type="domain" description="HTH lysR-type" evidence="5">
    <location>
        <begin position="1"/>
        <end position="60"/>
    </location>
</feature>
<dbReference type="Gene3D" id="3.40.190.10">
    <property type="entry name" value="Periplasmic binding protein-like II"/>
    <property type="match status" value="2"/>
</dbReference>
<dbReference type="GO" id="GO:0032993">
    <property type="term" value="C:protein-DNA complex"/>
    <property type="evidence" value="ECO:0007669"/>
    <property type="project" value="TreeGrafter"/>
</dbReference>
<dbReference type="Pfam" id="PF00126">
    <property type="entry name" value="HTH_1"/>
    <property type="match status" value="1"/>
</dbReference>
<evidence type="ECO:0000313" key="6">
    <source>
        <dbReference type="EMBL" id="MBB3325130.1"/>
    </source>
</evidence>
<evidence type="ECO:0000256" key="2">
    <source>
        <dbReference type="ARBA" id="ARBA00023015"/>
    </source>
</evidence>
<dbReference type="EMBL" id="JACHZG010000001">
    <property type="protein sequence ID" value="MBB3325130.1"/>
    <property type="molecule type" value="Genomic_DNA"/>
</dbReference>
<keyword evidence="7" id="KW-1185">Reference proteome</keyword>
<organism evidence="6 7">
    <name type="scientific">Microlunatus antarcticus</name>
    <dbReference type="NCBI Taxonomy" id="53388"/>
    <lineage>
        <taxon>Bacteria</taxon>
        <taxon>Bacillati</taxon>
        <taxon>Actinomycetota</taxon>
        <taxon>Actinomycetes</taxon>
        <taxon>Propionibacteriales</taxon>
        <taxon>Propionibacteriaceae</taxon>
        <taxon>Microlunatus</taxon>
    </lineage>
</organism>
<dbReference type="Proteomes" id="UP000565572">
    <property type="component" value="Unassembled WGS sequence"/>
</dbReference>
<keyword evidence="4" id="KW-0804">Transcription</keyword>
<proteinExistence type="inferred from homology"/>
<comment type="caution">
    <text evidence="6">The sequence shown here is derived from an EMBL/GenBank/DDBJ whole genome shotgun (WGS) entry which is preliminary data.</text>
</comment>
<dbReference type="InterPro" id="IPR005119">
    <property type="entry name" value="LysR_subst-bd"/>
</dbReference>
<dbReference type="PANTHER" id="PTHR30346:SF29">
    <property type="entry name" value="LYSR SUBSTRATE-BINDING"/>
    <property type="match status" value="1"/>
</dbReference>
<accession>A0A7W5P562</accession>
<dbReference type="PROSITE" id="PS50931">
    <property type="entry name" value="HTH_LYSR"/>
    <property type="match status" value="1"/>
</dbReference>
<keyword evidence="2" id="KW-0805">Transcription regulation</keyword>
<dbReference type="Gene3D" id="1.10.10.10">
    <property type="entry name" value="Winged helix-like DNA-binding domain superfamily/Winged helix DNA-binding domain"/>
    <property type="match status" value="1"/>
</dbReference>
<dbReference type="GO" id="GO:0003677">
    <property type="term" value="F:DNA binding"/>
    <property type="evidence" value="ECO:0007669"/>
    <property type="project" value="UniProtKB-KW"/>
</dbReference>
<evidence type="ECO:0000256" key="4">
    <source>
        <dbReference type="ARBA" id="ARBA00023163"/>
    </source>
</evidence>
<dbReference type="Pfam" id="PF03466">
    <property type="entry name" value="LysR_substrate"/>
    <property type="match status" value="1"/>
</dbReference>
<gene>
    <name evidence="6" type="ORF">FHX39_000074</name>
</gene>
<dbReference type="SUPFAM" id="SSF46785">
    <property type="entry name" value="Winged helix' DNA-binding domain"/>
    <property type="match status" value="1"/>
</dbReference>
<dbReference type="AlphaFoldDB" id="A0A7W5P562"/>
<evidence type="ECO:0000256" key="3">
    <source>
        <dbReference type="ARBA" id="ARBA00023125"/>
    </source>
</evidence>
<keyword evidence="3 6" id="KW-0238">DNA-binding</keyword>